<feature type="transmembrane region" description="Helical" evidence="1">
    <location>
        <begin position="116"/>
        <end position="134"/>
    </location>
</feature>
<gene>
    <name evidence="2" type="ORF">BRAN1462_LOCUS43577</name>
</gene>
<evidence type="ECO:0000256" key="1">
    <source>
        <dbReference type="SAM" id="Phobius"/>
    </source>
</evidence>
<feature type="transmembrane region" description="Helical" evidence="1">
    <location>
        <begin position="165"/>
        <end position="183"/>
    </location>
</feature>
<feature type="transmembrane region" description="Helical" evidence="1">
    <location>
        <begin position="285"/>
        <end position="304"/>
    </location>
</feature>
<keyword evidence="1" id="KW-1133">Transmembrane helix</keyword>
<accession>A0A7S2PSV3</accession>
<feature type="transmembrane region" description="Helical" evidence="1">
    <location>
        <begin position="392"/>
        <end position="412"/>
    </location>
</feature>
<sequence length="441" mass="48257">MSLLAAVTFEWLATRDGTGCRVVAPYLAMLTVYRASLVYRHATHVSWDGRPIGAVGAGLAAMVLAILASEAPDRVCSASPMFMYTPSVVKALRCSSLAGVRQWLKATLPSWRASHVMYCLNALMSVLIYGPLWSRMYTHFTMESGLELERAMWRTTVVDVRTRRIMTVAMSCLAIVVGLASLLTDRWRERASWEGALFFRFVPIDRHFRTLVLLKCGVLATKIDLLLVRSGTEAHQPVHLVLQLISIATTAGLASWNTIKLHATALDLIGEFNDTFRSPASLLRATRLATVAWYCWTAVLLSIVATSDGLGDSHFLAVRDALGFYVWVNIFWLIASNELTLLISSKVSRPQVFEAVQSPTGLRAVLAYISIAAPLKVYCSVCHPGWSGHGASLWLPLSLWACTAGLGWVAYLSSGEHALALVAKSPSRPPQDALPAQVAQV</sequence>
<dbReference type="AlphaFoldDB" id="A0A7S2PSV3"/>
<feature type="transmembrane region" description="Helical" evidence="1">
    <location>
        <begin position="365"/>
        <end position="386"/>
    </location>
</feature>
<keyword evidence="1" id="KW-0472">Membrane</keyword>
<keyword evidence="1" id="KW-0812">Transmembrane</keyword>
<name>A0A7S2PSV3_9DINO</name>
<organism evidence="2">
    <name type="scientific">Zooxanthella nutricula</name>
    <dbReference type="NCBI Taxonomy" id="1333877"/>
    <lineage>
        <taxon>Eukaryota</taxon>
        <taxon>Sar</taxon>
        <taxon>Alveolata</taxon>
        <taxon>Dinophyceae</taxon>
        <taxon>Peridiniales</taxon>
        <taxon>Peridiniales incertae sedis</taxon>
        <taxon>Zooxanthella</taxon>
    </lineage>
</organism>
<evidence type="ECO:0000313" key="2">
    <source>
        <dbReference type="EMBL" id="CAD9617608.1"/>
    </source>
</evidence>
<dbReference type="EMBL" id="HBGW01068385">
    <property type="protein sequence ID" value="CAD9617608.1"/>
    <property type="molecule type" value="Transcribed_RNA"/>
</dbReference>
<reference evidence="2" key="1">
    <citation type="submission" date="2021-01" db="EMBL/GenBank/DDBJ databases">
        <authorList>
            <person name="Corre E."/>
            <person name="Pelletier E."/>
            <person name="Niang G."/>
            <person name="Scheremetjew M."/>
            <person name="Finn R."/>
            <person name="Kale V."/>
            <person name="Holt S."/>
            <person name="Cochrane G."/>
            <person name="Meng A."/>
            <person name="Brown T."/>
            <person name="Cohen L."/>
        </authorList>
    </citation>
    <scope>NUCLEOTIDE SEQUENCE</scope>
    <source>
        <strain evidence="2">RCC3387</strain>
    </source>
</reference>
<protein>
    <submittedName>
        <fullName evidence="2">Uncharacterized protein</fullName>
    </submittedName>
</protein>
<proteinExistence type="predicted"/>
<feature type="transmembrane region" description="Helical" evidence="1">
    <location>
        <begin position="324"/>
        <end position="344"/>
    </location>
</feature>